<evidence type="ECO:0000256" key="2">
    <source>
        <dbReference type="SAM" id="Phobius"/>
    </source>
</evidence>
<accession>A0A501PHF1</accession>
<keyword evidence="2" id="KW-0812">Transmembrane</keyword>
<comment type="caution">
    <text evidence="3">The sequence shown here is derived from an EMBL/GenBank/DDBJ whole genome shotgun (WGS) entry which is preliminary data.</text>
</comment>
<feature type="transmembrane region" description="Helical" evidence="2">
    <location>
        <begin position="294"/>
        <end position="313"/>
    </location>
</feature>
<keyword evidence="2" id="KW-1133">Transmembrane helix</keyword>
<feature type="transmembrane region" description="Helical" evidence="2">
    <location>
        <begin position="111"/>
        <end position="133"/>
    </location>
</feature>
<evidence type="ECO:0000313" key="4">
    <source>
        <dbReference type="Proteomes" id="UP000319148"/>
    </source>
</evidence>
<keyword evidence="2" id="KW-0472">Membrane</keyword>
<feature type="transmembrane region" description="Helical" evidence="2">
    <location>
        <begin position="12"/>
        <end position="36"/>
    </location>
</feature>
<comment type="similarity">
    <text evidence="1">Belongs to the sodium:galactoside symporter (TC 2.A.2) family.</text>
</comment>
<dbReference type="GO" id="GO:0015293">
    <property type="term" value="F:symporter activity"/>
    <property type="evidence" value="ECO:0007669"/>
    <property type="project" value="InterPro"/>
</dbReference>
<reference evidence="4" key="1">
    <citation type="submission" date="2019-06" db="EMBL/GenBank/DDBJ databases">
        <title>The complete genome of Emcibacter congregatus ZYLT.</title>
        <authorList>
            <person name="Zhao Z."/>
        </authorList>
    </citation>
    <scope>NUCLEOTIDE SEQUENCE [LARGE SCALE GENOMIC DNA]</scope>
    <source>
        <strain evidence="4">MCCC 1A06723</strain>
    </source>
</reference>
<evidence type="ECO:0000313" key="3">
    <source>
        <dbReference type="EMBL" id="TPD59276.1"/>
    </source>
</evidence>
<feature type="transmembrane region" description="Helical" evidence="2">
    <location>
        <begin position="364"/>
        <end position="389"/>
    </location>
</feature>
<dbReference type="EMBL" id="VFIY01000014">
    <property type="protein sequence ID" value="TPD59276.1"/>
    <property type="molecule type" value="Genomic_DNA"/>
</dbReference>
<dbReference type="RefSeq" id="WP_139940940.1">
    <property type="nucleotide sequence ID" value="NZ_JBHSYP010000006.1"/>
</dbReference>
<evidence type="ECO:0000256" key="1">
    <source>
        <dbReference type="ARBA" id="ARBA00009617"/>
    </source>
</evidence>
<dbReference type="Gene3D" id="1.20.1250.20">
    <property type="entry name" value="MFS general substrate transporter like domains"/>
    <property type="match status" value="2"/>
</dbReference>
<sequence>MQESGKLGKLTVIGYCSPSFFIATTVTAAMVVLPTLYAQHTAVTLAQIGLILMVARMLDAFTDPLIGYLSDNTKTRWGGRKPWIAAGAVTLIPAIWFLFHPTAESDALYFLTWAFFYTLGSTMILIPGGAWGVELTRNPKERARIFTIRGMLTYIGSITYAVLPILLFKRYGSTALSLDVMGDLALLTVIALPFSFGLMLLVVPKGKPVASKKASLTSVWKTIRSNRLLWRYFAVMTFTGLGIGMYYGVMFLFFVDYMKMGQGFPFIAITNGVAVFLAMPVWMKLVNRYGKARVWLWALLVSVPVSPMIWFISPGMESLIPVLGISVLGACVLAGHFTVSPILLSDIVDYDTLRSGANKAGNIFSASLIVTKAAYAGGTGLALMLVGLFGYRMGVDNDASAIFGLAFSFSILPAVLFALGGIALLRYPMTSRKQDIIRRRLEQRVSRLKTETTQAYN</sequence>
<proteinExistence type="inferred from homology"/>
<dbReference type="Pfam" id="PF13347">
    <property type="entry name" value="MFS_2"/>
    <property type="match status" value="1"/>
</dbReference>
<dbReference type="AlphaFoldDB" id="A0A501PHF1"/>
<keyword evidence="4" id="KW-1185">Reference proteome</keyword>
<dbReference type="PANTHER" id="PTHR11328">
    <property type="entry name" value="MAJOR FACILITATOR SUPERFAMILY DOMAIN-CONTAINING PROTEIN"/>
    <property type="match status" value="1"/>
</dbReference>
<feature type="transmembrane region" description="Helical" evidence="2">
    <location>
        <begin position="145"/>
        <end position="168"/>
    </location>
</feature>
<feature type="transmembrane region" description="Helical" evidence="2">
    <location>
        <begin position="82"/>
        <end position="99"/>
    </location>
</feature>
<dbReference type="PANTHER" id="PTHR11328:SF24">
    <property type="entry name" value="MAJOR FACILITATOR SUPERFAMILY (MFS) PROFILE DOMAIN-CONTAINING PROTEIN"/>
    <property type="match status" value="1"/>
</dbReference>
<name>A0A501PHF1_9PROT</name>
<feature type="transmembrane region" description="Helical" evidence="2">
    <location>
        <begin position="229"/>
        <end position="255"/>
    </location>
</feature>
<dbReference type="GO" id="GO:0005886">
    <property type="term" value="C:plasma membrane"/>
    <property type="evidence" value="ECO:0007669"/>
    <property type="project" value="TreeGrafter"/>
</dbReference>
<feature type="transmembrane region" description="Helical" evidence="2">
    <location>
        <begin position="261"/>
        <end position="282"/>
    </location>
</feature>
<protein>
    <submittedName>
        <fullName evidence="3">MFS transporter</fullName>
    </submittedName>
</protein>
<dbReference type="Proteomes" id="UP000319148">
    <property type="component" value="Unassembled WGS sequence"/>
</dbReference>
<dbReference type="InterPro" id="IPR039672">
    <property type="entry name" value="MFS_2"/>
</dbReference>
<gene>
    <name evidence="3" type="ORF">FIV46_10795</name>
</gene>
<dbReference type="SUPFAM" id="SSF103473">
    <property type="entry name" value="MFS general substrate transporter"/>
    <property type="match status" value="1"/>
</dbReference>
<dbReference type="InterPro" id="IPR036259">
    <property type="entry name" value="MFS_trans_sf"/>
</dbReference>
<feature type="transmembrane region" description="Helical" evidence="2">
    <location>
        <begin position="180"/>
        <end position="203"/>
    </location>
</feature>
<feature type="transmembrane region" description="Helical" evidence="2">
    <location>
        <begin position="401"/>
        <end position="425"/>
    </location>
</feature>
<dbReference type="GO" id="GO:0008643">
    <property type="term" value="P:carbohydrate transport"/>
    <property type="evidence" value="ECO:0007669"/>
    <property type="project" value="InterPro"/>
</dbReference>
<organism evidence="3 4">
    <name type="scientific">Emcibacter nanhaiensis</name>
    <dbReference type="NCBI Taxonomy" id="1505037"/>
    <lineage>
        <taxon>Bacteria</taxon>
        <taxon>Pseudomonadati</taxon>
        <taxon>Pseudomonadota</taxon>
        <taxon>Alphaproteobacteria</taxon>
        <taxon>Emcibacterales</taxon>
        <taxon>Emcibacteraceae</taxon>
        <taxon>Emcibacter</taxon>
    </lineage>
</organism>
<dbReference type="OrthoDB" id="9764596at2"/>
<feature type="transmembrane region" description="Helical" evidence="2">
    <location>
        <begin position="42"/>
        <end position="61"/>
    </location>
</feature>
<feature type="transmembrane region" description="Helical" evidence="2">
    <location>
        <begin position="319"/>
        <end position="344"/>
    </location>
</feature>